<dbReference type="AlphaFoldDB" id="A0A8S0Q4A1"/>
<dbReference type="OrthoDB" id="690068at2759"/>
<dbReference type="PANTHER" id="PTHR45855">
    <property type="entry name" value="TRANSCRIPTION FACTOR PIF1-RELATED"/>
    <property type="match status" value="1"/>
</dbReference>
<keyword evidence="8" id="KW-1185">Reference proteome</keyword>
<dbReference type="Gene3D" id="4.10.280.10">
    <property type="entry name" value="Helix-loop-helix DNA-binding domain"/>
    <property type="match status" value="1"/>
</dbReference>
<evidence type="ECO:0000256" key="5">
    <source>
        <dbReference type="ARBA" id="ARBA00023242"/>
    </source>
</evidence>
<evidence type="ECO:0000313" key="7">
    <source>
        <dbReference type="EMBL" id="CAA2959612.1"/>
    </source>
</evidence>
<dbReference type="InterPro" id="IPR036638">
    <property type="entry name" value="HLH_DNA-bd_sf"/>
</dbReference>
<dbReference type="GO" id="GO:0003700">
    <property type="term" value="F:DNA-binding transcription factor activity"/>
    <property type="evidence" value="ECO:0007669"/>
    <property type="project" value="EnsemblPlants"/>
</dbReference>
<protein>
    <submittedName>
        <fullName evidence="7">Transcription factor SPATULA-like isoform X2</fullName>
    </submittedName>
</protein>
<dbReference type="Proteomes" id="UP000594638">
    <property type="component" value="Unassembled WGS sequence"/>
</dbReference>
<dbReference type="GO" id="GO:0046983">
    <property type="term" value="F:protein dimerization activity"/>
    <property type="evidence" value="ECO:0007669"/>
    <property type="project" value="InterPro"/>
</dbReference>
<name>A0A8S0Q4A1_OLEEU</name>
<dbReference type="GO" id="GO:0003677">
    <property type="term" value="F:DNA binding"/>
    <property type="evidence" value="ECO:0007669"/>
    <property type="project" value="UniProtKB-KW"/>
</dbReference>
<dbReference type="InterPro" id="IPR031066">
    <property type="entry name" value="bHLH_ALC-like_plant"/>
</dbReference>
<dbReference type="InterPro" id="IPR047265">
    <property type="entry name" value="PIF1-like_bHLH"/>
</dbReference>
<sequence length="128" mass="14856">MPFHLTSRILLSMEKMMHFYNTNSINWNWSFASVDAIEALVEEALPKSTPRQNSSKITRAAEVHNLSEKRRKSTINEKIKLLQNLIPNSNKTNKASMLDEAIEYLKQLQLQVQCTCRFDNLIGRLFMV</sequence>
<dbReference type="FunFam" id="4.10.280.10:FF:000004">
    <property type="entry name" value="Basic helix-loop-helix transcription factor"/>
    <property type="match status" value="1"/>
</dbReference>
<dbReference type="SUPFAM" id="SSF47459">
    <property type="entry name" value="HLH, helix-loop-helix DNA-binding domain"/>
    <property type="match status" value="1"/>
</dbReference>
<evidence type="ECO:0000256" key="3">
    <source>
        <dbReference type="ARBA" id="ARBA00023125"/>
    </source>
</evidence>
<dbReference type="InterPro" id="IPR011598">
    <property type="entry name" value="bHLH_dom"/>
</dbReference>
<dbReference type="PROSITE" id="PS50888">
    <property type="entry name" value="BHLH"/>
    <property type="match status" value="1"/>
</dbReference>
<dbReference type="Pfam" id="PF00010">
    <property type="entry name" value="HLH"/>
    <property type="match status" value="1"/>
</dbReference>
<dbReference type="Gramene" id="OE9D004099T1">
    <property type="protein sequence ID" value="OE9D004099C1"/>
    <property type="gene ID" value="OE9D004099"/>
</dbReference>
<organism evidence="7 8">
    <name type="scientific">Olea europaea subsp. europaea</name>
    <dbReference type="NCBI Taxonomy" id="158383"/>
    <lineage>
        <taxon>Eukaryota</taxon>
        <taxon>Viridiplantae</taxon>
        <taxon>Streptophyta</taxon>
        <taxon>Embryophyta</taxon>
        <taxon>Tracheophyta</taxon>
        <taxon>Spermatophyta</taxon>
        <taxon>Magnoliopsida</taxon>
        <taxon>eudicotyledons</taxon>
        <taxon>Gunneridae</taxon>
        <taxon>Pentapetalae</taxon>
        <taxon>asterids</taxon>
        <taxon>lamiids</taxon>
        <taxon>Lamiales</taxon>
        <taxon>Oleaceae</taxon>
        <taxon>Oleeae</taxon>
        <taxon>Olea</taxon>
    </lineage>
</organism>
<dbReference type="CDD" id="cd11445">
    <property type="entry name" value="bHLH_AtPIF_like"/>
    <property type="match status" value="1"/>
</dbReference>
<gene>
    <name evidence="7" type="ORF">OLEA9_D004099</name>
</gene>
<dbReference type="PANTHER" id="PTHR45855:SF6">
    <property type="entry name" value="TRANSCRIPTION FACTOR ALC"/>
    <property type="match status" value="1"/>
</dbReference>
<dbReference type="GO" id="GO:0010047">
    <property type="term" value="P:fruit dehiscence"/>
    <property type="evidence" value="ECO:0007669"/>
    <property type="project" value="EnsemblPlants"/>
</dbReference>
<evidence type="ECO:0000256" key="2">
    <source>
        <dbReference type="ARBA" id="ARBA00023015"/>
    </source>
</evidence>
<keyword evidence="5" id="KW-0539">Nucleus</keyword>
<dbReference type="GO" id="GO:0005634">
    <property type="term" value="C:nucleus"/>
    <property type="evidence" value="ECO:0007669"/>
    <property type="project" value="UniProtKB-SubCell"/>
</dbReference>
<keyword evidence="2" id="KW-0805">Transcription regulation</keyword>
<keyword evidence="4" id="KW-0804">Transcription</keyword>
<dbReference type="SMART" id="SM00353">
    <property type="entry name" value="HLH"/>
    <property type="match status" value="1"/>
</dbReference>
<keyword evidence="3" id="KW-0238">DNA-binding</keyword>
<comment type="caution">
    <text evidence="7">The sequence shown here is derived from an EMBL/GenBank/DDBJ whole genome shotgun (WGS) entry which is preliminary data.</text>
</comment>
<comment type="subcellular location">
    <subcellularLocation>
        <location evidence="1">Nucleus</location>
    </subcellularLocation>
</comment>
<proteinExistence type="predicted"/>
<reference evidence="7 8" key="1">
    <citation type="submission" date="2019-12" db="EMBL/GenBank/DDBJ databases">
        <authorList>
            <person name="Alioto T."/>
            <person name="Alioto T."/>
            <person name="Gomez Garrido J."/>
        </authorList>
    </citation>
    <scope>NUCLEOTIDE SEQUENCE [LARGE SCALE GENOMIC DNA]</scope>
</reference>
<evidence type="ECO:0000256" key="1">
    <source>
        <dbReference type="ARBA" id="ARBA00004123"/>
    </source>
</evidence>
<feature type="non-terminal residue" evidence="7">
    <location>
        <position position="1"/>
    </location>
</feature>
<evidence type="ECO:0000313" key="8">
    <source>
        <dbReference type="Proteomes" id="UP000594638"/>
    </source>
</evidence>
<dbReference type="EMBL" id="CACTIH010000335">
    <property type="protein sequence ID" value="CAA2959612.1"/>
    <property type="molecule type" value="Genomic_DNA"/>
</dbReference>
<evidence type="ECO:0000256" key="4">
    <source>
        <dbReference type="ARBA" id="ARBA00023163"/>
    </source>
</evidence>
<feature type="domain" description="BHLH" evidence="6">
    <location>
        <begin position="59"/>
        <end position="108"/>
    </location>
</feature>
<accession>A0A8S0Q4A1</accession>
<evidence type="ECO:0000259" key="6">
    <source>
        <dbReference type="PROSITE" id="PS50888"/>
    </source>
</evidence>